<dbReference type="InterPro" id="IPR032012">
    <property type="entry name" value="SCAB-ABD"/>
</dbReference>
<feature type="domain" description="Stomatal closure-related actin-binding protein actin-binding" evidence="1">
    <location>
        <begin position="47"/>
        <end position="76"/>
    </location>
</feature>
<reference evidence="2 3" key="1">
    <citation type="journal article" date="2023" name="Hortic Res">
        <title>Pangenome of water caltrop reveals structural variations and asymmetric subgenome divergence after allopolyploidization.</title>
        <authorList>
            <person name="Zhang X."/>
            <person name="Chen Y."/>
            <person name="Wang L."/>
            <person name="Yuan Y."/>
            <person name="Fang M."/>
            <person name="Shi L."/>
            <person name="Lu R."/>
            <person name="Comes H.P."/>
            <person name="Ma Y."/>
            <person name="Chen Y."/>
            <person name="Huang G."/>
            <person name="Zhou Y."/>
            <person name="Zheng Z."/>
            <person name="Qiu Y."/>
        </authorList>
    </citation>
    <scope>NUCLEOTIDE SEQUENCE [LARGE SCALE GENOMIC DNA]</scope>
    <source>
        <strain evidence="2">F231</strain>
    </source>
</reference>
<dbReference type="AlphaFoldDB" id="A0AAN7M6U6"/>
<organism evidence="2 3">
    <name type="scientific">Trapa natans</name>
    <name type="common">Water chestnut</name>
    <dbReference type="NCBI Taxonomy" id="22666"/>
    <lineage>
        <taxon>Eukaryota</taxon>
        <taxon>Viridiplantae</taxon>
        <taxon>Streptophyta</taxon>
        <taxon>Embryophyta</taxon>
        <taxon>Tracheophyta</taxon>
        <taxon>Spermatophyta</taxon>
        <taxon>Magnoliopsida</taxon>
        <taxon>eudicotyledons</taxon>
        <taxon>Gunneridae</taxon>
        <taxon>Pentapetalae</taxon>
        <taxon>rosids</taxon>
        <taxon>malvids</taxon>
        <taxon>Myrtales</taxon>
        <taxon>Lythraceae</taxon>
        <taxon>Trapa</taxon>
    </lineage>
</organism>
<dbReference type="Pfam" id="PF16711">
    <property type="entry name" value="SCAB-ABD"/>
    <property type="match status" value="1"/>
</dbReference>
<dbReference type="InterPro" id="IPR039640">
    <property type="entry name" value="SCAB"/>
</dbReference>
<evidence type="ECO:0000313" key="2">
    <source>
        <dbReference type="EMBL" id="KAK4790480.1"/>
    </source>
</evidence>
<dbReference type="GO" id="GO:0003779">
    <property type="term" value="F:actin binding"/>
    <property type="evidence" value="ECO:0007669"/>
    <property type="project" value="InterPro"/>
</dbReference>
<protein>
    <recommendedName>
        <fullName evidence="1">Stomatal closure-related actin-binding protein actin-binding domain-containing protein</fullName>
    </recommendedName>
</protein>
<proteinExistence type="predicted"/>
<dbReference type="EMBL" id="JAXQNO010000010">
    <property type="protein sequence ID" value="KAK4790480.1"/>
    <property type="molecule type" value="Genomic_DNA"/>
</dbReference>
<accession>A0AAN7M6U6</accession>
<dbReference type="GO" id="GO:0007015">
    <property type="term" value="P:actin filament organization"/>
    <property type="evidence" value="ECO:0007669"/>
    <property type="project" value="InterPro"/>
</dbReference>
<name>A0AAN7M6U6_TRANT</name>
<gene>
    <name evidence="2" type="ORF">SAY86_017784</name>
</gene>
<dbReference type="PANTHER" id="PTHR31172:SF7">
    <property type="entry name" value="STOMATAL CLOSURE-RELATED ACTIN-BINDING PROTEIN 3"/>
    <property type="match status" value="1"/>
</dbReference>
<evidence type="ECO:0000259" key="1">
    <source>
        <dbReference type="Pfam" id="PF16711"/>
    </source>
</evidence>
<keyword evidence="3" id="KW-1185">Reference proteome</keyword>
<evidence type="ECO:0000313" key="3">
    <source>
        <dbReference type="Proteomes" id="UP001346149"/>
    </source>
</evidence>
<dbReference type="Proteomes" id="UP001346149">
    <property type="component" value="Unassembled WGS sequence"/>
</dbReference>
<dbReference type="PANTHER" id="PTHR31172">
    <property type="entry name" value="STOMATAL CLOSURE-RELATED ACTIN-BINDING PROTEIN 1"/>
    <property type="match status" value="1"/>
</dbReference>
<dbReference type="GO" id="GO:0010119">
    <property type="term" value="P:regulation of stomatal movement"/>
    <property type="evidence" value="ECO:0007669"/>
    <property type="project" value="InterPro"/>
</dbReference>
<sequence length="176" mass="20272">MQTEAVLPVSVDVSFASNFFPKYKLGPDNQIFEELKKEDKGPSLKEVVEQHKHLSVHDLASKFDKNLTAAAKLSIEVMNMEQELHALKIQIQEKAIFSFKLQKELILSKMAEENRSRLYILMEATKMSFQGTAPPTRNSAHSFLATARIPTTRVSWARARRTLQRLYDHWDTLLDR</sequence>
<comment type="caution">
    <text evidence="2">The sequence shown here is derived from an EMBL/GenBank/DDBJ whole genome shotgun (WGS) entry which is preliminary data.</text>
</comment>